<feature type="non-terminal residue" evidence="1">
    <location>
        <position position="1"/>
    </location>
</feature>
<gene>
    <name evidence="1" type="ORF">PMALA_067700</name>
</gene>
<dbReference type="EMBL" id="FLQW01005548">
    <property type="protein sequence ID" value="SBS99160.1"/>
    <property type="molecule type" value="Genomic_DNA"/>
</dbReference>
<accession>A0A1A8X5V9</accession>
<protein>
    <recommendedName>
        <fullName evidence="3">PIR Superfamily Protein</fullName>
    </recommendedName>
</protein>
<proteinExistence type="predicted"/>
<sequence length="54" mass="6584">FTRMKSWLSNQLIRKKIIVLNEVQEGTREYIQNINVEVNRNYERIVHNIGYHPQ</sequence>
<evidence type="ECO:0000313" key="2">
    <source>
        <dbReference type="Proteomes" id="UP000078597"/>
    </source>
</evidence>
<dbReference type="AlphaFoldDB" id="A0A1A8X5V9"/>
<dbReference type="Proteomes" id="UP000078597">
    <property type="component" value="Unassembled WGS sequence"/>
</dbReference>
<evidence type="ECO:0000313" key="1">
    <source>
        <dbReference type="EMBL" id="SBS99160.1"/>
    </source>
</evidence>
<reference evidence="2" key="1">
    <citation type="submission" date="2016-05" db="EMBL/GenBank/DDBJ databases">
        <authorList>
            <person name="Naeem Raeece"/>
        </authorList>
    </citation>
    <scope>NUCLEOTIDE SEQUENCE [LARGE SCALE GENOMIC DNA]</scope>
</reference>
<evidence type="ECO:0008006" key="3">
    <source>
        <dbReference type="Google" id="ProtNLM"/>
    </source>
</evidence>
<name>A0A1A8X5V9_PLAMA</name>
<organism evidence="1 2">
    <name type="scientific">Plasmodium malariae</name>
    <dbReference type="NCBI Taxonomy" id="5858"/>
    <lineage>
        <taxon>Eukaryota</taxon>
        <taxon>Sar</taxon>
        <taxon>Alveolata</taxon>
        <taxon>Apicomplexa</taxon>
        <taxon>Aconoidasida</taxon>
        <taxon>Haemosporida</taxon>
        <taxon>Plasmodiidae</taxon>
        <taxon>Plasmodium</taxon>
        <taxon>Plasmodium (Plasmodium)</taxon>
    </lineage>
</organism>